<dbReference type="InterPro" id="IPR020846">
    <property type="entry name" value="MFS_dom"/>
</dbReference>
<evidence type="ECO:0000256" key="5">
    <source>
        <dbReference type="SAM" id="MobiDB-lite"/>
    </source>
</evidence>
<evidence type="ECO:0000256" key="3">
    <source>
        <dbReference type="ARBA" id="ARBA00022989"/>
    </source>
</evidence>
<feature type="domain" description="Major facilitator superfamily (MFS) profile" evidence="7">
    <location>
        <begin position="1"/>
        <end position="302"/>
    </location>
</feature>
<feature type="compositionally biased region" description="Acidic residues" evidence="5">
    <location>
        <begin position="80"/>
        <end position="91"/>
    </location>
</feature>
<evidence type="ECO:0000313" key="9">
    <source>
        <dbReference type="Proteomes" id="UP000278807"/>
    </source>
</evidence>
<feature type="transmembrane region" description="Helical" evidence="6">
    <location>
        <begin position="12"/>
        <end position="34"/>
    </location>
</feature>
<protein>
    <submittedName>
        <fullName evidence="10">MFS domain-containing protein</fullName>
    </submittedName>
</protein>
<dbReference type="PANTHER" id="PTHR43184">
    <property type="entry name" value="MAJOR FACILITATOR SUPERFAMILY TRANSPORTER 16, ISOFORM B"/>
    <property type="match status" value="1"/>
</dbReference>
<dbReference type="GO" id="GO:0005789">
    <property type="term" value="C:endoplasmic reticulum membrane"/>
    <property type="evidence" value="ECO:0007669"/>
    <property type="project" value="TreeGrafter"/>
</dbReference>
<evidence type="ECO:0000313" key="8">
    <source>
        <dbReference type="EMBL" id="VDO12031.1"/>
    </source>
</evidence>
<organism evidence="10">
    <name type="scientific">Rodentolepis nana</name>
    <name type="common">Dwarf tapeworm</name>
    <name type="synonym">Hymenolepis nana</name>
    <dbReference type="NCBI Taxonomy" id="102285"/>
    <lineage>
        <taxon>Eukaryota</taxon>
        <taxon>Metazoa</taxon>
        <taxon>Spiralia</taxon>
        <taxon>Lophotrochozoa</taxon>
        <taxon>Platyhelminthes</taxon>
        <taxon>Cestoda</taxon>
        <taxon>Eucestoda</taxon>
        <taxon>Cyclophyllidea</taxon>
        <taxon>Hymenolepididae</taxon>
        <taxon>Rodentolepis</taxon>
    </lineage>
</organism>
<dbReference type="Proteomes" id="UP000278807">
    <property type="component" value="Unassembled WGS sequence"/>
</dbReference>
<dbReference type="PROSITE" id="PS50850">
    <property type="entry name" value="MFS"/>
    <property type="match status" value="1"/>
</dbReference>
<proteinExistence type="predicted"/>
<dbReference type="WBParaSite" id="HNAJ_0001205201-mRNA-1">
    <property type="protein sequence ID" value="HNAJ_0001205201-mRNA-1"/>
    <property type="gene ID" value="HNAJ_0001205201"/>
</dbReference>
<gene>
    <name evidence="8" type="ORF">HNAJ_LOCUS12041</name>
</gene>
<accession>A0A0R3TW29</accession>
<feature type="transmembrane region" description="Helical" evidence="6">
    <location>
        <begin position="122"/>
        <end position="152"/>
    </location>
</feature>
<feature type="transmembrane region" description="Helical" evidence="6">
    <location>
        <begin position="200"/>
        <end position="221"/>
    </location>
</feature>
<dbReference type="OrthoDB" id="3639251at2759"/>
<dbReference type="GO" id="GO:0035435">
    <property type="term" value="P:phosphate ion transmembrane transport"/>
    <property type="evidence" value="ECO:0007669"/>
    <property type="project" value="TreeGrafter"/>
</dbReference>
<dbReference type="AlphaFoldDB" id="A0A0R3TW29"/>
<dbReference type="Gene3D" id="1.20.1250.20">
    <property type="entry name" value="MFS general substrate transporter like domains"/>
    <property type="match status" value="2"/>
</dbReference>
<dbReference type="SUPFAM" id="SSF103473">
    <property type="entry name" value="MFS general substrate transporter"/>
    <property type="match status" value="1"/>
</dbReference>
<evidence type="ECO:0000256" key="1">
    <source>
        <dbReference type="ARBA" id="ARBA00004141"/>
    </source>
</evidence>
<keyword evidence="9" id="KW-1185">Reference proteome</keyword>
<sequence>MGQTIGQRGLILGFWNSHVSLGNILGGVVAGIFVDYAWGWSFFVPGAIVALSGILSYFFLVPFPEDLGFPPTDTPPKDDDHDDESSNEEEQNQNRQPDDIEPSAVAVVPQTNSRENVRPITFFGALIVPGVIEYSLCLFFLKATAYIFLFWLPKYLKDSNSFDATLAADISAIFDVGGILGGIFAGFITDRYSCSATVCVCMIIPGMPLVIMLLILGFLIVGPYCLITTAVSADLGTHESLHGNARALATVVSIIDGTGSLGAAVGPCLVGLLIDHGWVYVFLMLIIFLGVATLCLMSRSIKELHPLCGRSSRHYTLLA</sequence>
<dbReference type="InterPro" id="IPR036259">
    <property type="entry name" value="MFS_trans_sf"/>
</dbReference>
<feature type="region of interest" description="Disordered" evidence="5">
    <location>
        <begin position="70"/>
        <end position="103"/>
    </location>
</feature>
<dbReference type="PANTHER" id="PTHR43184:SF12">
    <property type="entry name" value="SUGAR PHOSPHATE EXCHANGER 3"/>
    <property type="match status" value="1"/>
</dbReference>
<evidence type="ECO:0000256" key="6">
    <source>
        <dbReference type="SAM" id="Phobius"/>
    </source>
</evidence>
<reference evidence="10" key="1">
    <citation type="submission" date="2017-02" db="UniProtKB">
        <authorList>
            <consortium name="WormBaseParasite"/>
        </authorList>
    </citation>
    <scope>IDENTIFICATION</scope>
</reference>
<evidence type="ECO:0000313" key="10">
    <source>
        <dbReference type="WBParaSite" id="HNAJ_0001205201-mRNA-1"/>
    </source>
</evidence>
<dbReference type="InterPro" id="IPR011701">
    <property type="entry name" value="MFS"/>
</dbReference>
<reference evidence="8 9" key="2">
    <citation type="submission" date="2018-11" db="EMBL/GenBank/DDBJ databases">
        <authorList>
            <consortium name="Pathogen Informatics"/>
        </authorList>
    </citation>
    <scope>NUCLEOTIDE SEQUENCE [LARGE SCALE GENOMIC DNA]</scope>
</reference>
<keyword evidence="2 6" id="KW-0812">Transmembrane</keyword>
<keyword evidence="3 6" id="KW-1133">Transmembrane helix</keyword>
<evidence type="ECO:0000256" key="4">
    <source>
        <dbReference type="ARBA" id="ARBA00023136"/>
    </source>
</evidence>
<name>A0A0R3TW29_RODNA</name>
<evidence type="ECO:0000256" key="2">
    <source>
        <dbReference type="ARBA" id="ARBA00022692"/>
    </source>
</evidence>
<comment type="subcellular location">
    <subcellularLocation>
        <location evidence="1">Membrane</location>
        <topology evidence="1">Multi-pass membrane protein</topology>
    </subcellularLocation>
</comment>
<dbReference type="Pfam" id="PF07690">
    <property type="entry name" value="MFS_1"/>
    <property type="match status" value="1"/>
</dbReference>
<dbReference type="STRING" id="102285.A0A0R3TW29"/>
<feature type="transmembrane region" description="Helical" evidence="6">
    <location>
        <begin position="277"/>
        <end position="297"/>
    </location>
</feature>
<evidence type="ECO:0000259" key="7">
    <source>
        <dbReference type="PROSITE" id="PS50850"/>
    </source>
</evidence>
<dbReference type="EMBL" id="UZAE01013983">
    <property type="protein sequence ID" value="VDO12031.1"/>
    <property type="molecule type" value="Genomic_DNA"/>
</dbReference>
<keyword evidence="4 6" id="KW-0472">Membrane</keyword>
<feature type="transmembrane region" description="Helical" evidence="6">
    <location>
        <begin position="40"/>
        <end position="60"/>
    </location>
</feature>
<dbReference type="GO" id="GO:0061513">
    <property type="term" value="F:glucose 6-phosphate:phosphate antiporter activity"/>
    <property type="evidence" value="ECO:0007669"/>
    <property type="project" value="TreeGrafter"/>
</dbReference>
<feature type="transmembrane region" description="Helical" evidence="6">
    <location>
        <begin position="164"/>
        <end position="188"/>
    </location>
</feature>